<evidence type="ECO:0000313" key="1">
    <source>
        <dbReference type="EMBL" id="KTD48897.1"/>
    </source>
</evidence>
<protein>
    <recommendedName>
        <fullName evidence="3">Uridine/cytidine kinase</fullName>
    </recommendedName>
</protein>
<accession>A0A0W0XVR4</accession>
<dbReference type="AlphaFoldDB" id="A0A0W0XVR4"/>
<organism evidence="1 2">
    <name type="scientific">Legionella rubrilucens</name>
    <dbReference type="NCBI Taxonomy" id="458"/>
    <lineage>
        <taxon>Bacteria</taxon>
        <taxon>Pseudomonadati</taxon>
        <taxon>Pseudomonadota</taxon>
        <taxon>Gammaproteobacteria</taxon>
        <taxon>Legionellales</taxon>
        <taxon>Legionellaceae</taxon>
        <taxon>Legionella</taxon>
    </lineage>
</organism>
<dbReference type="RefSeq" id="WP_058531325.1">
    <property type="nucleotide sequence ID" value="NZ_CAAAIN010000001.1"/>
</dbReference>
<reference evidence="1 2" key="1">
    <citation type="submission" date="2015-11" db="EMBL/GenBank/DDBJ databases">
        <title>Genomic analysis of 38 Legionella species identifies large and diverse effector repertoires.</title>
        <authorList>
            <person name="Burstein D."/>
            <person name="Amaro F."/>
            <person name="Zusman T."/>
            <person name="Lifshitz Z."/>
            <person name="Cohen O."/>
            <person name="Gilbert J.A."/>
            <person name="Pupko T."/>
            <person name="Shuman H.A."/>
            <person name="Segal G."/>
        </authorList>
    </citation>
    <scope>NUCLEOTIDE SEQUENCE [LARGE SCALE GENOMIC DNA]</scope>
    <source>
        <strain evidence="1 2">WA-270A-C2</strain>
    </source>
</reference>
<sequence>MYVIALCGPIGANLKQLAKQISETIQFRKVEIVREEWIRNEKGDYVVTDLIAKIKQKQGVCLLVGHFFLVQDALEKAFDSALKSKSKEEAESAPSAVQATEKSKTGIIDLKLFLKTDSDQCYQHYLLEKLHEKNLGHPKETKGAVNNEAVDSTETLLAEILQINQVYEKSIKPINDTIINPSQKQAHIMVHDSANQGIICTLINSIVNPVPVEPVFDEEQKPDPEPTGPRFFS</sequence>
<dbReference type="Proteomes" id="UP000054608">
    <property type="component" value="Unassembled WGS sequence"/>
</dbReference>
<comment type="caution">
    <text evidence="1">The sequence shown here is derived from an EMBL/GenBank/DDBJ whole genome shotgun (WGS) entry which is preliminary data.</text>
</comment>
<evidence type="ECO:0000313" key="2">
    <source>
        <dbReference type="Proteomes" id="UP000054608"/>
    </source>
</evidence>
<dbReference type="PATRIC" id="fig|458.5.peg.1290"/>
<dbReference type="InterPro" id="IPR027417">
    <property type="entry name" value="P-loop_NTPase"/>
</dbReference>
<name>A0A0W0XVR4_9GAMM</name>
<keyword evidence="2" id="KW-1185">Reference proteome</keyword>
<dbReference type="OrthoDB" id="5652002at2"/>
<proteinExistence type="predicted"/>
<evidence type="ECO:0008006" key="3">
    <source>
        <dbReference type="Google" id="ProtNLM"/>
    </source>
</evidence>
<gene>
    <name evidence="1" type="ORF">Lrub_1248</name>
</gene>
<dbReference type="EMBL" id="LNYT01000007">
    <property type="protein sequence ID" value="KTD48897.1"/>
    <property type="molecule type" value="Genomic_DNA"/>
</dbReference>
<dbReference type="Gene3D" id="3.40.50.300">
    <property type="entry name" value="P-loop containing nucleotide triphosphate hydrolases"/>
    <property type="match status" value="1"/>
</dbReference>
<dbReference type="STRING" id="458.Lrub_1248"/>